<dbReference type="PANTHER" id="PTHR11638:SF145">
    <property type="entry name" value="CLPA_B PROTEASE ATP BINDING SUBUNIT-RELATED"/>
    <property type="match status" value="1"/>
</dbReference>
<dbReference type="STRING" id="1798409.A3I24_03515"/>
<keyword evidence="6" id="KW-0175">Coiled coil</keyword>
<evidence type="ECO:0000256" key="6">
    <source>
        <dbReference type="SAM" id="Coils"/>
    </source>
</evidence>
<evidence type="ECO:0000259" key="7">
    <source>
        <dbReference type="PROSITE" id="PS51903"/>
    </source>
</evidence>
<dbReference type="InterPro" id="IPR036628">
    <property type="entry name" value="Clp_N_dom_sf"/>
</dbReference>
<dbReference type="SUPFAM" id="SSF52540">
    <property type="entry name" value="P-loop containing nucleoside triphosphate hydrolases"/>
    <property type="match status" value="2"/>
</dbReference>
<organism evidence="8 9">
    <name type="scientific">Candidatus Harrisonbacteria bacterium RIFCSPLOWO2_02_FULL_41_13b</name>
    <dbReference type="NCBI Taxonomy" id="1798409"/>
    <lineage>
        <taxon>Bacteria</taxon>
        <taxon>Candidatus Harrisoniibacteriota</taxon>
    </lineage>
</organism>
<dbReference type="Gene3D" id="1.10.1780.10">
    <property type="entry name" value="Clp, N-terminal domain"/>
    <property type="match status" value="1"/>
</dbReference>
<proteinExistence type="predicted"/>
<dbReference type="GO" id="GO:0006508">
    <property type="term" value="P:proteolysis"/>
    <property type="evidence" value="ECO:0007669"/>
    <property type="project" value="UniProtKB-KW"/>
</dbReference>
<dbReference type="FunFam" id="3.40.50.300:FF:000010">
    <property type="entry name" value="Chaperone clpB 1, putative"/>
    <property type="match status" value="1"/>
</dbReference>
<dbReference type="InterPro" id="IPR018368">
    <property type="entry name" value="ClpA/B_CS1"/>
</dbReference>
<dbReference type="InterPro" id="IPR003959">
    <property type="entry name" value="ATPase_AAA_core"/>
</dbReference>
<feature type="coiled-coil region" evidence="6">
    <location>
        <begin position="503"/>
        <end position="549"/>
    </location>
</feature>
<dbReference type="Pfam" id="PF07724">
    <property type="entry name" value="AAA_2"/>
    <property type="match status" value="1"/>
</dbReference>
<protein>
    <submittedName>
        <fullName evidence="8">Clp protease ClpC</fullName>
    </submittedName>
</protein>
<dbReference type="EMBL" id="MHJL01000035">
    <property type="protein sequence ID" value="OGY66788.1"/>
    <property type="molecule type" value="Genomic_DNA"/>
</dbReference>
<dbReference type="InterPro" id="IPR050130">
    <property type="entry name" value="ClpA_ClpB"/>
</dbReference>
<dbReference type="Gene3D" id="1.10.8.60">
    <property type="match status" value="2"/>
</dbReference>
<evidence type="ECO:0000256" key="3">
    <source>
        <dbReference type="ARBA" id="ARBA00022840"/>
    </source>
</evidence>
<keyword evidence="8" id="KW-0378">Hydrolase</keyword>
<dbReference type="PROSITE" id="PS00870">
    <property type="entry name" value="CLPAB_1"/>
    <property type="match status" value="1"/>
</dbReference>
<dbReference type="Gene3D" id="3.40.50.300">
    <property type="entry name" value="P-loop containing nucleotide triphosphate hydrolases"/>
    <property type="match status" value="2"/>
</dbReference>
<dbReference type="GO" id="GO:0034605">
    <property type="term" value="P:cellular response to heat"/>
    <property type="evidence" value="ECO:0007669"/>
    <property type="project" value="TreeGrafter"/>
</dbReference>
<keyword evidence="2" id="KW-0547">Nucleotide-binding</keyword>
<dbReference type="InterPro" id="IPR003593">
    <property type="entry name" value="AAA+_ATPase"/>
</dbReference>
<dbReference type="InterPro" id="IPR019489">
    <property type="entry name" value="Clp_ATPase_C"/>
</dbReference>
<dbReference type="AlphaFoldDB" id="A0A1G1ZQ27"/>
<dbReference type="Pfam" id="PF17871">
    <property type="entry name" value="AAA_lid_9"/>
    <property type="match status" value="1"/>
</dbReference>
<evidence type="ECO:0000313" key="9">
    <source>
        <dbReference type="Proteomes" id="UP000177690"/>
    </source>
</evidence>
<dbReference type="Gene3D" id="4.10.860.10">
    <property type="entry name" value="UVR domain"/>
    <property type="match status" value="1"/>
</dbReference>
<comment type="caution">
    <text evidence="8">The sequence shown here is derived from an EMBL/GenBank/DDBJ whole genome shotgun (WGS) entry which is preliminary data.</text>
</comment>
<dbReference type="FunFam" id="3.40.50.300:FF:000025">
    <property type="entry name" value="ATP-dependent Clp protease subunit"/>
    <property type="match status" value="1"/>
</dbReference>
<dbReference type="GO" id="GO:0016887">
    <property type="term" value="F:ATP hydrolysis activity"/>
    <property type="evidence" value="ECO:0007669"/>
    <property type="project" value="InterPro"/>
</dbReference>
<evidence type="ECO:0000256" key="5">
    <source>
        <dbReference type="PROSITE-ProRule" id="PRU01251"/>
    </source>
</evidence>
<dbReference type="InterPro" id="IPR004176">
    <property type="entry name" value="Clp_R_N"/>
</dbReference>
<evidence type="ECO:0000256" key="2">
    <source>
        <dbReference type="ARBA" id="ARBA00022741"/>
    </source>
</evidence>
<dbReference type="SMART" id="SM01086">
    <property type="entry name" value="ClpB_D2-small"/>
    <property type="match status" value="1"/>
</dbReference>
<dbReference type="PRINTS" id="PR00300">
    <property type="entry name" value="CLPPROTEASEA"/>
</dbReference>
<keyword evidence="8" id="KW-0645">Protease</keyword>
<keyword evidence="1 5" id="KW-0677">Repeat</keyword>
<dbReference type="InterPro" id="IPR027417">
    <property type="entry name" value="P-loop_NTPase"/>
</dbReference>
<keyword evidence="3" id="KW-0067">ATP-binding</keyword>
<dbReference type="Pfam" id="PF10431">
    <property type="entry name" value="ClpB_D2-small"/>
    <property type="match status" value="1"/>
</dbReference>
<dbReference type="CDD" id="cd00009">
    <property type="entry name" value="AAA"/>
    <property type="match status" value="1"/>
</dbReference>
<dbReference type="InterPro" id="IPR041546">
    <property type="entry name" value="ClpA/ClpB_AAA_lid"/>
</dbReference>
<dbReference type="PANTHER" id="PTHR11638">
    <property type="entry name" value="ATP-DEPENDENT CLP PROTEASE"/>
    <property type="match status" value="1"/>
</dbReference>
<dbReference type="GO" id="GO:0005737">
    <property type="term" value="C:cytoplasm"/>
    <property type="evidence" value="ECO:0007669"/>
    <property type="project" value="TreeGrafter"/>
</dbReference>
<evidence type="ECO:0000313" key="8">
    <source>
        <dbReference type="EMBL" id="OGY66788.1"/>
    </source>
</evidence>
<feature type="domain" description="Clp R" evidence="7">
    <location>
        <begin position="96"/>
        <end position="238"/>
    </location>
</feature>
<dbReference type="Pfam" id="PF02861">
    <property type="entry name" value="Clp_N"/>
    <property type="match status" value="1"/>
</dbReference>
<reference evidence="8 9" key="1">
    <citation type="journal article" date="2016" name="Nat. Commun.">
        <title>Thousands of microbial genomes shed light on interconnected biogeochemical processes in an aquifer system.</title>
        <authorList>
            <person name="Anantharaman K."/>
            <person name="Brown C.T."/>
            <person name="Hug L.A."/>
            <person name="Sharon I."/>
            <person name="Castelle C.J."/>
            <person name="Probst A.J."/>
            <person name="Thomas B.C."/>
            <person name="Singh A."/>
            <person name="Wilkins M.J."/>
            <person name="Karaoz U."/>
            <person name="Brodie E.L."/>
            <person name="Williams K.H."/>
            <person name="Hubbard S.S."/>
            <person name="Banfield J.F."/>
        </authorList>
    </citation>
    <scope>NUCLEOTIDE SEQUENCE [LARGE SCALE GENOMIC DNA]</scope>
</reference>
<dbReference type="Proteomes" id="UP000177690">
    <property type="component" value="Unassembled WGS sequence"/>
</dbReference>
<keyword evidence="4" id="KW-0143">Chaperone</keyword>
<dbReference type="SMART" id="SM00382">
    <property type="entry name" value="AAA"/>
    <property type="match status" value="2"/>
</dbReference>
<gene>
    <name evidence="8" type="ORF">A3I24_03515</name>
</gene>
<sequence length="893" mass="99872">MLCDICKKNQATGRVTVIKNGAREVKNICRQCSQNSSGLGGFNRGGQSSAYGGGGLNDIFGGLLGDLFGQSEGLGAQDLNLPGWSRQRPSEERIDFNDYLSDEASHVLGGAAKFAQESQNAVIDTEHLLYSLLQTETVAGILKQLKVEPKEVEKELKENLARGKERPEELEYSPRLKRVFDLSLDEARALNHNYIGPEHLILALVKEGEGVASQTLKKFGLVDAGVLRQKIIKKVGRGTAENAIKMNTPTLDKFSRDLTQLAREGKLDPVIGRSGEIETAVEILSRRTKNNPVLIGEPGVGKTAIVEGLAQRIVAGNVPESLFGKRVVELDLAAILSGTRFRGDMEERLKMIIDEIKDNKDNLVTFIDEIHLLVGIGSGGESSMDAANIFKPSLARGELHVMGATTLKEYKKYIEKDQALERRFQPIIVPEPTVEQTIEILRGLRDRYESHHRIKILDESLVAAAELSNRYVVSRFLPDKAIDLMDQAAARVRIQSTVEPDEVREIDEKIHSLKKELEAVRRAKKAKDAEKLSKEISELDKERENFFDKWQEQKARTIPEVSAKSIAEVVSKLTGIPVSDLTEEEREKLLNLEKKLGARVIGQVEAVEAVSQAVRRSRAGLGDPNRPISSFLFLGPTGVGKTELSRSLAFVLFGDQEAMVRLDMSEYMERHNVARLVGAPPGYVGYEEGGQLTEAVRRRPHSIILLDEIEKAHPDVFNILLQVLEDGRLTDGQGRLVDFSNTVIIATSNIGFELIQHEFDKEEKKRMPYEELRTKIKEELKHHFRPEFLNRVDEIIVFRSLPKEQIGQIVKLQLAFLKAKLSRHGFGLDVSQPAVDAIVEKGYDPHFGAREIRRVIQKEVENRISDLILKDKPKRGAVISVDFKNKEFVLLFK</sequence>
<accession>A0A1G1ZQ27</accession>
<name>A0A1G1ZQ27_9BACT</name>
<dbReference type="GO" id="GO:0005524">
    <property type="term" value="F:ATP binding"/>
    <property type="evidence" value="ECO:0007669"/>
    <property type="project" value="UniProtKB-KW"/>
</dbReference>
<evidence type="ECO:0000256" key="1">
    <source>
        <dbReference type="ARBA" id="ARBA00022737"/>
    </source>
</evidence>
<dbReference type="CDD" id="cd19499">
    <property type="entry name" value="RecA-like_ClpB_Hsp104-like"/>
    <property type="match status" value="1"/>
</dbReference>
<dbReference type="GO" id="GO:0008233">
    <property type="term" value="F:peptidase activity"/>
    <property type="evidence" value="ECO:0007669"/>
    <property type="project" value="UniProtKB-KW"/>
</dbReference>
<dbReference type="InterPro" id="IPR001270">
    <property type="entry name" value="ClpA/B"/>
</dbReference>
<evidence type="ECO:0000256" key="4">
    <source>
        <dbReference type="ARBA" id="ARBA00023186"/>
    </source>
</evidence>
<dbReference type="Pfam" id="PF00004">
    <property type="entry name" value="AAA"/>
    <property type="match status" value="1"/>
</dbReference>
<dbReference type="SUPFAM" id="SSF81923">
    <property type="entry name" value="Double Clp-N motif"/>
    <property type="match status" value="1"/>
</dbReference>
<dbReference type="PROSITE" id="PS51903">
    <property type="entry name" value="CLP_R"/>
    <property type="match status" value="1"/>
</dbReference>